<dbReference type="EMBL" id="CP000252">
    <property type="protein sequence ID" value="ABC78407.1"/>
    <property type="molecule type" value="Genomic_DNA"/>
</dbReference>
<evidence type="ECO:0000313" key="3">
    <source>
        <dbReference type="Proteomes" id="UP000001933"/>
    </source>
</evidence>
<dbReference type="Pfam" id="PF02579">
    <property type="entry name" value="Nitro_FeMo-Co"/>
    <property type="match status" value="1"/>
</dbReference>
<dbReference type="STRING" id="56780.SYN_01188"/>
<evidence type="ECO:0000259" key="1">
    <source>
        <dbReference type="Pfam" id="PF02579"/>
    </source>
</evidence>
<dbReference type="CDD" id="cd00851">
    <property type="entry name" value="MTH1175"/>
    <property type="match status" value="1"/>
</dbReference>
<dbReference type="AlphaFoldDB" id="Q2LWE5"/>
<proteinExistence type="predicted"/>
<dbReference type="eggNOG" id="COG1433">
    <property type="taxonomic scope" value="Bacteria"/>
</dbReference>
<sequence>MKIAITSQGKEQNSQPDMSFGRAKWFIIYDEDTGRLEAIENAQNVQTAHGAGINAAQTVADLGAGVVLTGNVGPNAFRTLQAAGIRIVLFDKNRKTVEDVLQGWKTGDFSEATKATVKGHRV</sequence>
<dbReference type="PANTHER" id="PTHR42983">
    <property type="entry name" value="DINITROGENASE IRON-MOLYBDENUM COFACTOR PROTEIN-RELATED"/>
    <property type="match status" value="1"/>
</dbReference>
<dbReference type="SUPFAM" id="SSF53146">
    <property type="entry name" value="Nitrogenase accessory factor-like"/>
    <property type="match status" value="1"/>
</dbReference>
<name>Q2LWE5_SYNAS</name>
<dbReference type="InterPro" id="IPR033913">
    <property type="entry name" value="MTH1175_dom"/>
</dbReference>
<evidence type="ECO:0000313" key="2">
    <source>
        <dbReference type="EMBL" id="ABC78407.1"/>
    </source>
</evidence>
<accession>Q2LWE5</accession>
<dbReference type="OrthoDB" id="9807451at2"/>
<dbReference type="InParanoid" id="Q2LWE5"/>
<dbReference type="InterPro" id="IPR036105">
    <property type="entry name" value="DiNase_FeMo-co_biosyn_sf"/>
</dbReference>
<dbReference type="HOGENOM" id="CLU_104194_0_0_7"/>
<protein>
    <submittedName>
        <fullName evidence="2">Dinitrogenase iron-molybdenum cofactor protein</fullName>
    </submittedName>
</protein>
<dbReference type="Proteomes" id="UP000001933">
    <property type="component" value="Chromosome"/>
</dbReference>
<keyword evidence="3" id="KW-1185">Reference proteome</keyword>
<dbReference type="RefSeq" id="WP_011418426.1">
    <property type="nucleotide sequence ID" value="NC_007759.1"/>
</dbReference>
<dbReference type="InterPro" id="IPR003731">
    <property type="entry name" value="Di-Nase_FeMo-co_biosynth"/>
</dbReference>
<dbReference type="KEGG" id="sat:SYN_01188"/>
<dbReference type="PANTHER" id="PTHR42983:SF1">
    <property type="entry name" value="IRON-MOLYBDENUM PROTEIN"/>
    <property type="match status" value="1"/>
</dbReference>
<reference evidence="2 3" key="1">
    <citation type="journal article" date="2007" name="Proc. Natl. Acad. Sci. U.S.A.">
        <title>The genome of Syntrophus aciditrophicus: life at the thermodynamic limit of microbial growth.</title>
        <authorList>
            <person name="McInerney M.J."/>
            <person name="Rohlin L."/>
            <person name="Mouttaki H."/>
            <person name="Kim U."/>
            <person name="Krupp R.S."/>
            <person name="Rios-Hernandez L."/>
            <person name="Sieber J."/>
            <person name="Struchtemeyer C.G."/>
            <person name="Bhattacharyya A."/>
            <person name="Campbell J.W."/>
            <person name="Gunsalus R.P."/>
        </authorList>
    </citation>
    <scope>NUCLEOTIDE SEQUENCE [LARGE SCALE GENOMIC DNA]</scope>
    <source>
        <strain evidence="2 3">SB</strain>
    </source>
</reference>
<gene>
    <name evidence="2" type="ORF">SYN_01188</name>
</gene>
<organism evidence="2 3">
    <name type="scientific">Syntrophus aciditrophicus (strain SB)</name>
    <dbReference type="NCBI Taxonomy" id="56780"/>
    <lineage>
        <taxon>Bacteria</taxon>
        <taxon>Pseudomonadati</taxon>
        <taxon>Thermodesulfobacteriota</taxon>
        <taxon>Syntrophia</taxon>
        <taxon>Syntrophales</taxon>
        <taxon>Syntrophaceae</taxon>
        <taxon>Syntrophus</taxon>
    </lineage>
</organism>
<dbReference type="Gene3D" id="3.30.420.130">
    <property type="entry name" value="Dinitrogenase iron-molybdenum cofactor biosynthesis domain"/>
    <property type="match status" value="1"/>
</dbReference>
<feature type="domain" description="Dinitrogenase iron-molybdenum cofactor biosynthesis" evidence="1">
    <location>
        <begin position="13"/>
        <end position="105"/>
    </location>
</feature>